<keyword evidence="3" id="KW-1185">Reference proteome</keyword>
<evidence type="ECO:0000256" key="1">
    <source>
        <dbReference type="SAM" id="SignalP"/>
    </source>
</evidence>
<dbReference type="Proteomes" id="UP001501671">
    <property type="component" value="Unassembled WGS sequence"/>
</dbReference>
<dbReference type="Gene3D" id="3.10.450.50">
    <property type="match status" value="1"/>
</dbReference>
<organism evidence="2 3">
    <name type="scientific">Pigmentiphaga soli</name>
    <dbReference type="NCBI Taxonomy" id="1007095"/>
    <lineage>
        <taxon>Bacteria</taxon>
        <taxon>Pseudomonadati</taxon>
        <taxon>Pseudomonadota</taxon>
        <taxon>Betaproteobacteria</taxon>
        <taxon>Burkholderiales</taxon>
        <taxon>Alcaligenaceae</taxon>
        <taxon>Pigmentiphaga</taxon>
    </lineage>
</organism>
<dbReference type="PIRSF" id="PIRSF004649">
    <property type="entry name" value="MlaC"/>
    <property type="match status" value="1"/>
</dbReference>
<accession>A0ABP8GIB8</accession>
<sequence>MNNYSSSSRAAALQPFARRLLWLGTLLLALTLAVFAGRAQAQEGPDALVRKLTDEVLAAIKADPAIQAGDPQRLLQLVDQKVLPYVDFEKTTRLAAGRYWRQATPDQQQALIKEFRTTLVRTYSGAVSSVKQQTQVELKPSRHEPGATDTVVRTIIKQPVGDPVSVDYRLELVNGQWKVYDVNVLGVWLIENYRNQFSQQISQGGVDGLIRSLAERNRQFESAKK</sequence>
<feature type="signal peptide" evidence="1">
    <location>
        <begin position="1"/>
        <end position="41"/>
    </location>
</feature>
<protein>
    <submittedName>
        <fullName evidence="2">ABC transporter substrate-binding protein</fullName>
    </submittedName>
</protein>
<gene>
    <name evidence="2" type="ORF">GCM10023144_06860</name>
</gene>
<dbReference type="PANTHER" id="PTHR36573">
    <property type="entry name" value="INTERMEMBRANE PHOSPHOLIPID TRANSPORT SYSTEM BINDING PROTEIN MLAC"/>
    <property type="match status" value="1"/>
</dbReference>
<dbReference type="Pfam" id="PF05494">
    <property type="entry name" value="MlaC"/>
    <property type="match status" value="1"/>
</dbReference>
<keyword evidence="1" id="KW-0732">Signal</keyword>
<evidence type="ECO:0000313" key="3">
    <source>
        <dbReference type="Proteomes" id="UP001501671"/>
    </source>
</evidence>
<dbReference type="PANTHER" id="PTHR36573:SF1">
    <property type="entry name" value="INTERMEMBRANE PHOSPHOLIPID TRANSPORT SYSTEM BINDING PROTEIN MLAC"/>
    <property type="match status" value="1"/>
</dbReference>
<dbReference type="Gene3D" id="1.10.10.640">
    <property type="entry name" value="phospholipid-binding protein"/>
    <property type="match status" value="1"/>
</dbReference>
<dbReference type="InterPro" id="IPR008869">
    <property type="entry name" value="MlaC/ttg2D"/>
</dbReference>
<dbReference type="RefSeq" id="WP_345246343.1">
    <property type="nucleotide sequence ID" value="NZ_BAABFO010000002.1"/>
</dbReference>
<name>A0ABP8GIB8_9BURK</name>
<dbReference type="EMBL" id="BAABFO010000002">
    <property type="protein sequence ID" value="GAA4324940.1"/>
    <property type="molecule type" value="Genomic_DNA"/>
</dbReference>
<feature type="chain" id="PRO_5046377597" evidence="1">
    <location>
        <begin position="42"/>
        <end position="225"/>
    </location>
</feature>
<evidence type="ECO:0000313" key="2">
    <source>
        <dbReference type="EMBL" id="GAA4324940.1"/>
    </source>
</evidence>
<proteinExistence type="predicted"/>
<reference evidence="3" key="1">
    <citation type="journal article" date="2019" name="Int. J. Syst. Evol. Microbiol.">
        <title>The Global Catalogue of Microorganisms (GCM) 10K type strain sequencing project: providing services to taxonomists for standard genome sequencing and annotation.</title>
        <authorList>
            <consortium name="The Broad Institute Genomics Platform"/>
            <consortium name="The Broad Institute Genome Sequencing Center for Infectious Disease"/>
            <person name="Wu L."/>
            <person name="Ma J."/>
        </authorList>
    </citation>
    <scope>NUCLEOTIDE SEQUENCE [LARGE SCALE GENOMIC DNA]</scope>
    <source>
        <strain evidence="3">JCM 17666</strain>
    </source>
</reference>
<comment type="caution">
    <text evidence="2">The sequence shown here is derived from an EMBL/GenBank/DDBJ whole genome shotgun (WGS) entry which is preliminary data.</text>
</comment>